<dbReference type="EMBL" id="CP058909">
    <property type="protein sequence ID" value="QLH82561.1"/>
    <property type="molecule type" value="Genomic_DNA"/>
</dbReference>
<reference evidence="2 3" key="1">
    <citation type="submission" date="2020-07" db="EMBL/GenBank/DDBJ databases">
        <title>Halosimplex litoreum sp. nov. and Halosimplex rubrum sp. nov., isolated from different salt environments.</title>
        <authorList>
            <person name="Cui H."/>
        </authorList>
    </citation>
    <scope>NUCLEOTIDE SEQUENCE [LARGE SCALE GENOMIC DNA]</scope>
    <source>
        <strain evidence="2 3">R2</strain>
    </source>
</reference>
<dbReference type="OrthoDB" id="286644at2157"/>
<name>A0A7D5P9E1_9EURY</name>
<proteinExistence type="predicted"/>
<organism evidence="2 3">
    <name type="scientific">Halosimplex pelagicum</name>
    <dbReference type="NCBI Taxonomy" id="869886"/>
    <lineage>
        <taxon>Archaea</taxon>
        <taxon>Methanobacteriati</taxon>
        <taxon>Methanobacteriota</taxon>
        <taxon>Stenosarchaea group</taxon>
        <taxon>Halobacteria</taxon>
        <taxon>Halobacteriales</taxon>
        <taxon>Haloarculaceae</taxon>
        <taxon>Halosimplex</taxon>
    </lineage>
</organism>
<dbReference type="AlphaFoldDB" id="A0A7D5P9E1"/>
<evidence type="ECO:0000313" key="3">
    <source>
        <dbReference type="Proteomes" id="UP000509346"/>
    </source>
</evidence>
<keyword evidence="1" id="KW-1133">Transmembrane helix</keyword>
<accession>A0A7D5P9E1</accession>
<feature type="transmembrane region" description="Helical" evidence="1">
    <location>
        <begin position="35"/>
        <end position="51"/>
    </location>
</feature>
<keyword evidence="3" id="KW-1185">Reference proteome</keyword>
<gene>
    <name evidence="2" type="ORF">HZS54_13455</name>
</gene>
<dbReference type="GeneID" id="56083614"/>
<evidence type="ECO:0000256" key="1">
    <source>
        <dbReference type="SAM" id="Phobius"/>
    </source>
</evidence>
<protein>
    <submittedName>
        <fullName evidence="2">Uncharacterized protein</fullName>
    </submittedName>
</protein>
<dbReference type="RefSeq" id="WP_179917634.1">
    <property type="nucleotide sequence ID" value="NZ_CP058909.1"/>
</dbReference>
<keyword evidence="1" id="KW-0472">Membrane</keyword>
<sequence>MDVDTPLRALFRYLSIAVLVLLGAALFLFPEPFTSLLGLVLVAVAFTRLRWARSRKAAAERGDGSA</sequence>
<feature type="transmembrane region" description="Helical" evidence="1">
    <location>
        <begin position="9"/>
        <end position="29"/>
    </location>
</feature>
<keyword evidence="1" id="KW-0812">Transmembrane</keyword>
<dbReference type="KEGG" id="hpel:HZS54_13455"/>
<evidence type="ECO:0000313" key="2">
    <source>
        <dbReference type="EMBL" id="QLH82561.1"/>
    </source>
</evidence>
<dbReference type="Proteomes" id="UP000509346">
    <property type="component" value="Chromosome"/>
</dbReference>